<comment type="caution">
    <text evidence="4">The sequence shown here is derived from an EMBL/GenBank/DDBJ whole genome shotgun (WGS) entry which is preliminary data.</text>
</comment>
<accession>A0A8T1FHK6</accession>
<evidence type="ECO:0000313" key="6">
    <source>
        <dbReference type="Proteomes" id="UP000697107"/>
    </source>
</evidence>
<evidence type="ECO:0000313" key="2">
    <source>
        <dbReference type="EMBL" id="KAG2903962.1"/>
    </source>
</evidence>
<dbReference type="AlphaFoldDB" id="A0A8T1FHK6"/>
<dbReference type="Proteomes" id="UP000697107">
    <property type="component" value="Unassembled WGS sequence"/>
</dbReference>
<dbReference type="Proteomes" id="UP000736787">
    <property type="component" value="Unassembled WGS sequence"/>
</dbReference>
<gene>
    <name evidence="1" type="ORF">PC113_g15685</name>
    <name evidence="2" type="ORF">PC115_g15143</name>
    <name evidence="3" type="ORF">PC117_g16527</name>
    <name evidence="4" type="ORF">PC118_g15584</name>
    <name evidence="5" type="ORF">PC129_g13981</name>
</gene>
<organism evidence="4 6">
    <name type="scientific">Phytophthora cactorum</name>
    <dbReference type="NCBI Taxonomy" id="29920"/>
    <lineage>
        <taxon>Eukaryota</taxon>
        <taxon>Sar</taxon>
        <taxon>Stramenopiles</taxon>
        <taxon>Oomycota</taxon>
        <taxon>Peronosporomycetes</taxon>
        <taxon>Peronosporales</taxon>
        <taxon>Peronosporaceae</taxon>
        <taxon>Phytophthora</taxon>
    </lineage>
</organism>
<evidence type="ECO:0000313" key="5">
    <source>
        <dbReference type="EMBL" id="KAG3215129.1"/>
    </source>
</evidence>
<name>A0A8T1FHK6_9STRA</name>
<protein>
    <submittedName>
        <fullName evidence="4">Uncharacterized protein</fullName>
    </submittedName>
</protein>
<dbReference type="Proteomes" id="UP000735874">
    <property type="component" value="Unassembled WGS sequence"/>
</dbReference>
<proteinExistence type="predicted"/>
<dbReference type="Proteomes" id="UP000760860">
    <property type="component" value="Unassembled WGS sequence"/>
</dbReference>
<dbReference type="EMBL" id="RCML01000611">
    <property type="protein sequence ID" value="KAG2972644.1"/>
    <property type="molecule type" value="Genomic_DNA"/>
</dbReference>
<dbReference type="EMBL" id="RCMG01000590">
    <property type="protein sequence ID" value="KAG2851700.1"/>
    <property type="molecule type" value="Genomic_DNA"/>
</dbReference>
<evidence type="ECO:0000313" key="1">
    <source>
        <dbReference type="EMBL" id="KAG2851700.1"/>
    </source>
</evidence>
<evidence type="ECO:0000313" key="4">
    <source>
        <dbReference type="EMBL" id="KAG2972644.1"/>
    </source>
</evidence>
<evidence type="ECO:0000313" key="3">
    <source>
        <dbReference type="EMBL" id="KAG2920313.1"/>
    </source>
</evidence>
<dbReference type="EMBL" id="RCMV01000582">
    <property type="protein sequence ID" value="KAG3215129.1"/>
    <property type="molecule type" value="Genomic_DNA"/>
</dbReference>
<dbReference type="EMBL" id="RCMI01000606">
    <property type="protein sequence ID" value="KAG2903962.1"/>
    <property type="molecule type" value="Genomic_DNA"/>
</dbReference>
<dbReference type="EMBL" id="RCMK01000589">
    <property type="protein sequence ID" value="KAG2920313.1"/>
    <property type="molecule type" value="Genomic_DNA"/>
</dbReference>
<dbReference type="Proteomes" id="UP000774804">
    <property type="component" value="Unassembled WGS sequence"/>
</dbReference>
<reference evidence="4" key="1">
    <citation type="submission" date="2018-10" db="EMBL/GenBank/DDBJ databases">
        <title>Effector identification in a new, highly contiguous assembly of the strawberry crown rot pathogen Phytophthora cactorum.</title>
        <authorList>
            <person name="Armitage A.D."/>
            <person name="Nellist C.F."/>
            <person name="Bates H."/>
            <person name="Vickerstaff R.J."/>
            <person name="Harrison R.J."/>
        </authorList>
    </citation>
    <scope>NUCLEOTIDE SEQUENCE</scope>
    <source>
        <strain evidence="1">15-7</strain>
        <strain evidence="2">4032</strain>
        <strain evidence="3">4040</strain>
        <strain evidence="4">P415</strain>
        <strain evidence="5">P421</strain>
    </source>
</reference>
<sequence>MALHSIFVLHQCRGDPQLFSIWLSIQYFRLRNTHELQGLRRRYDMMDYSKNNALPKVEGMTRLGDLADALLCLSNVASLACSQDVFLVVDKSRLFGGHIGSQPKHVRRSRFMRTHSLD</sequence>